<dbReference type="Proteomes" id="UP001054945">
    <property type="component" value="Unassembled WGS sequence"/>
</dbReference>
<accession>A0AAV4UU74</accession>
<evidence type="ECO:0000256" key="1">
    <source>
        <dbReference type="SAM" id="SignalP"/>
    </source>
</evidence>
<evidence type="ECO:0000313" key="2">
    <source>
        <dbReference type="EMBL" id="GIY61466.1"/>
    </source>
</evidence>
<evidence type="ECO:0000313" key="3">
    <source>
        <dbReference type="Proteomes" id="UP001054945"/>
    </source>
</evidence>
<dbReference type="AlphaFoldDB" id="A0AAV4UU74"/>
<organism evidence="2 3">
    <name type="scientific">Caerostris extrusa</name>
    <name type="common">Bark spider</name>
    <name type="synonym">Caerostris bankana</name>
    <dbReference type="NCBI Taxonomy" id="172846"/>
    <lineage>
        <taxon>Eukaryota</taxon>
        <taxon>Metazoa</taxon>
        <taxon>Ecdysozoa</taxon>
        <taxon>Arthropoda</taxon>
        <taxon>Chelicerata</taxon>
        <taxon>Arachnida</taxon>
        <taxon>Araneae</taxon>
        <taxon>Araneomorphae</taxon>
        <taxon>Entelegynae</taxon>
        <taxon>Araneoidea</taxon>
        <taxon>Araneidae</taxon>
        <taxon>Caerostris</taxon>
    </lineage>
</organism>
<protein>
    <submittedName>
        <fullName evidence="2">Uncharacterized protein</fullName>
    </submittedName>
</protein>
<feature type="chain" id="PRO_5043338192" evidence="1">
    <location>
        <begin position="19"/>
        <end position="115"/>
    </location>
</feature>
<sequence>MCVTTVKLFSLFYANGSAQTSIIAADKYHCTFLLLSRTCLFEEQAFLNLIASLPGTVRLKSTNIFGTSSLTTTATHVSIQKCRRKQPSSKNAPIYCHKHFLANTDLLWPSQRESG</sequence>
<gene>
    <name evidence="2" type="ORF">CEXT_515871</name>
</gene>
<name>A0AAV4UU74_CAEEX</name>
<dbReference type="EMBL" id="BPLR01013471">
    <property type="protein sequence ID" value="GIY61466.1"/>
    <property type="molecule type" value="Genomic_DNA"/>
</dbReference>
<feature type="signal peptide" evidence="1">
    <location>
        <begin position="1"/>
        <end position="18"/>
    </location>
</feature>
<keyword evidence="1" id="KW-0732">Signal</keyword>
<keyword evidence="3" id="KW-1185">Reference proteome</keyword>
<comment type="caution">
    <text evidence="2">The sequence shown here is derived from an EMBL/GenBank/DDBJ whole genome shotgun (WGS) entry which is preliminary data.</text>
</comment>
<reference evidence="2 3" key="1">
    <citation type="submission" date="2021-06" db="EMBL/GenBank/DDBJ databases">
        <title>Caerostris extrusa draft genome.</title>
        <authorList>
            <person name="Kono N."/>
            <person name="Arakawa K."/>
        </authorList>
    </citation>
    <scope>NUCLEOTIDE SEQUENCE [LARGE SCALE GENOMIC DNA]</scope>
</reference>
<proteinExistence type="predicted"/>